<dbReference type="PANTHER" id="PTHR43133">
    <property type="entry name" value="RNA POLYMERASE ECF-TYPE SIGMA FACTO"/>
    <property type="match status" value="1"/>
</dbReference>
<dbReference type="InterPro" id="IPR013249">
    <property type="entry name" value="RNA_pol_sigma70_r4_t2"/>
</dbReference>
<dbReference type="InterPro" id="IPR013324">
    <property type="entry name" value="RNA_pol_sigma_r3/r4-like"/>
</dbReference>
<dbReference type="Pfam" id="PF04542">
    <property type="entry name" value="Sigma70_r2"/>
    <property type="match status" value="1"/>
</dbReference>
<evidence type="ECO:0000259" key="5">
    <source>
        <dbReference type="Pfam" id="PF04542"/>
    </source>
</evidence>
<keyword evidence="3" id="KW-0731">Sigma factor</keyword>
<dbReference type="CDD" id="cd06171">
    <property type="entry name" value="Sigma70_r4"/>
    <property type="match status" value="1"/>
</dbReference>
<dbReference type="SUPFAM" id="SSF88659">
    <property type="entry name" value="Sigma3 and sigma4 domains of RNA polymerase sigma factors"/>
    <property type="match status" value="1"/>
</dbReference>
<evidence type="ECO:0000256" key="4">
    <source>
        <dbReference type="ARBA" id="ARBA00023163"/>
    </source>
</evidence>
<evidence type="ECO:0000256" key="3">
    <source>
        <dbReference type="ARBA" id="ARBA00023082"/>
    </source>
</evidence>
<feature type="domain" description="RNA polymerase sigma-70 region 2" evidence="5">
    <location>
        <begin position="27"/>
        <end position="89"/>
    </location>
</feature>
<evidence type="ECO:0000256" key="2">
    <source>
        <dbReference type="ARBA" id="ARBA00023015"/>
    </source>
</evidence>
<dbReference type="SUPFAM" id="SSF88946">
    <property type="entry name" value="Sigma2 domain of RNA polymerase sigma factors"/>
    <property type="match status" value="1"/>
</dbReference>
<comment type="similarity">
    <text evidence="1">Belongs to the sigma-70 factor family. ECF subfamily.</text>
</comment>
<dbReference type="InterPro" id="IPR007627">
    <property type="entry name" value="RNA_pol_sigma70_r2"/>
</dbReference>
<proteinExistence type="inferred from homology"/>
<evidence type="ECO:0000256" key="1">
    <source>
        <dbReference type="ARBA" id="ARBA00010641"/>
    </source>
</evidence>
<evidence type="ECO:0000259" key="6">
    <source>
        <dbReference type="Pfam" id="PF08281"/>
    </source>
</evidence>
<dbReference type="EMBL" id="JACOGA010000002">
    <property type="protein sequence ID" value="MBC3872647.1"/>
    <property type="molecule type" value="Genomic_DNA"/>
</dbReference>
<reference evidence="7 8" key="1">
    <citation type="submission" date="2020-08" db="EMBL/GenBank/DDBJ databases">
        <title>Novel species isolated from subtropical streams in China.</title>
        <authorList>
            <person name="Lu H."/>
        </authorList>
    </citation>
    <scope>NUCLEOTIDE SEQUENCE [LARGE SCALE GENOMIC DNA]</scope>
    <source>
        <strain evidence="7 8">LX15W</strain>
    </source>
</reference>
<dbReference type="Gene3D" id="1.10.1740.10">
    <property type="match status" value="1"/>
</dbReference>
<keyword evidence="8" id="KW-1185">Reference proteome</keyword>
<dbReference type="InterPro" id="IPR039425">
    <property type="entry name" value="RNA_pol_sigma-70-like"/>
</dbReference>
<dbReference type="InterPro" id="IPR014284">
    <property type="entry name" value="RNA_pol_sigma-70_dom"/>
</dbReference>
<comment type="caution">
    <text evidence="7">The sequence shown here is derived from an EMBL/GenBank/DDBJ whole genome shotgun (WGS) entry which is preliminary data.</text>
</comment>
<dbReference type="RefSeq" id="WP_186940626.1">
    <property type="nucleotide sequence ID" value="NZ_JACOGA010000002.1"/>
</dbReference>
<organism evidence="7 8">
    <name type="scientific">Undibacterium flavidum</name>
    <dbReference type="NCBI Taxonomy" id="2762297"/>
    <lineage>
        <taxon>Bacteria</taxon>
        <taxon>Pseudomonadati</taxon>
        <taxon>Pseudomonadota</taxon>
        <taxon>Betaproteobacteria</taxon>
        <taxon>Burkholderiales</taxon>
        <taxon>Oxalobacteraceae</taxon>
        <taxon>Undibacterium</taxon>
    </lineage>
</organism>
<dbReference type="InterPro" id="IPR013325">
    <property type="entry name" value="RNA_pol_sigma_r2"/>
</dbReference>
<evidence type="ECO:0000313" key="7">
    <source>
        <dbReference type="EMBL" id="MBC3872647.1"/>
    </source>
</evidence>
<dbReference type="PANTHER" id="PTHR43133:SF51">
    <property type="entry name" value="RNA POLYMERASE SIGMA FACTOR"/>
    <property type="match status" value="1"/>
</dbReference>
<accession>A0ABR6Y8W5</accession>
<dbReference type="InterPro" id="IPR036388">
    <property type="entry name" value="WH-like_DNA-bd_sf"/>
</dbReference>
<protein>
    <submittedName>
        <fullName evidence="7">RNA polymerase sigma factor</fullName>
    </submittedName>
</protein>
<keyword evidence="4" id="KW-0804">Transcription</keyword>
<keyword evidence="2" id="KW-0805">Transcription regulation</keyword>
<dbReference type="NCBIfam" id="TIGR02937">
    <property type="entry name" value="sigma70-ECF"/>
    <property type="match status" value="1"/>
</dbReference>
<dbReference type="Proteomes" id="UP000624279">
    <property type="component" value="Unassembled WGS sequence"/>
</dbReference>
<feature type="domain" description="RNA polymerase sigma factor 70 region 4 type 2" evidence="6">
    <location>
        <begin position="114"/>
        <end position="165"/>
    </location>
</feature>
<gene>
    <name evidence="7" type="ORF">H8K55_03530</name>
</gene>
<name>A0ABR6Y8W5_9BURK</name>
<evidence type="ECO:0000313" key="8">
    <source>
        <dbReference type="Proteomes" id="UP000624279"/>
    </source>
</evidence>
<dbReference type="Gene3D" id="1.10.10.10">
    <property type="entry name" value="Winged helix-like DNA-binding domain superfamily/Winged helix DNA-binding domain"/>
    <property type="match status" value="1"/>
</dbReference>
<dbReference type="Pfam" id="PF08281">
    <property type="entry name" value="Sigma70_r4_2"/>
    <property type="match status" value="1"/>
</dbReference>
<sequence length="194" mass="22292">MLRTKPQLIEAACQGDKAAISDLLTVCQPDLKRFARRTCSTTEDAEDAVQIALWQLYRKIGALRTVATFTTWLFRIVERECYRLYRGKKATEALDELLEQDIPCEPSIPIDLRLDLTRALERLTPPYREVLILRDVHELTAPEVAAQLGLSLEAVKSRLHRARTQVREQLMSSGYWLKDEAPESTNMEENKHIL</sequence>